<dbReference type="InterPro" id="IPR036779">
    <property type="entry name" value="LysM_dom_sf"/>
</dbReference>
<dbReference type="Gene3D" id="3.10.350.10">
    <property type="entry name" value="LysM domain"/>
    <property type="match status" value="1"/>
</dbReference>
<evidence type="ECO:0000313" key="4">
    <source>
        <dbReference type="Proteomes" id="UP001265259"/>
    </source>
</evidence>
<dbReference type="EMBL" id="JAVRHL010000002">
    <property type="protein sequence ID" value="MDT0682711.1"/>
    <property type="molecule type" value="Genomic_DNA"/>
</dbReference>
<feature type="region of interest" description="Disordered" evidence="1">
    <location>
        <begin position="153"/>
        <end position="185"/>
    </location>
</feature>
<evidence type="ECO:0000256" key="1">
    <source>
        <dbReference type="SAM" id="MobiDB-lite"/>
    </source>
</evidence>
<dbReference type="SMART" id="SM00257">
    <property type="entry name" value="LysM"/>
    <property type="match status" value="2"/>
</dbReference>
<dbReference type="InterPro" id="IPR050570">
    <property type="entry name" value="Cell_wall_metabolism_enzyme"/>
</dbReference>
<reference evidence="3 4" key="1">
    <citation type="submission" date="2023-09" db="EMBL/GenBank/DDBJ databases">
        <authorList>
            <person name="Rey-Velasco X."/>
        </authorList>
    </citation>
    <scope>NUCLEOTIDE SEQUENCE [LARGE SCALE GENOMIC DNA]</scope>
    <source>
        <strain evidence="3 4">F158</strain>
    </source>
</reference>
<comment type="caution">
    <text evidence="3">The sequence shown here is derived from an EMBL/GenBank/DDBJ whole genome shotgun (WGS) entry which is preliminary data.</text>
</comment>
<evidence type="ECO:0000313" key="3">
    <source>
        <dbReference type="EMBL" id="MDT0682711.1"/>
    </source>
</evidence>
<dbReference type="Pfam" id="PF01476">
    <property type="entry name" value="LysM"/>
    <property type="match status" value="2"/>
</dbReference>
<dbReference type="Proteomes" id="UP001265259">
    <property type="component" value="Unassembled WGS sequence"/>
</dbReference>
<keyword evidence="4" id="KW-1185">Reference proteome</keyword>
<dbReference type="PROSITE" id="PS51257">
    <property type="entry name" value="PROKAR_LIPOPROTEIN"/>
    <property type="match status" value="1"/>
</dbReference>
<dbReference type="Gene3D" id="2.70.70.10">
    <property type="entry name" value="Glucose Permease (Domain IIA)"/>
    <property type="match status" value="1"/>
</dbReference>
<evidence type="ECO:0000259" key="2">
    <source>
        <dbReference type="PROSITE" id="PS51782"/>
    </source>
</evidence>
<protein>
    <submittedName>
        <fullName evidence="3">Peptidoglycan DD-metalloendopeptidase family protein</fullName>
    </submittedName>
</protein>
<dbReference type="PANTHER" id="PTHR21666">
    <property type="entry name" value="PEPTIDASE-RELATED"/>
    <property type="match status" value="1"/>
</dbReference>
<feature type="compositionally biased region" description="Low complexity" evidence="1">
    <location>
        <begin position="235"/>
        <end position="245"/>
    </location>
</feature>
<dbReference type="InterPro" id="IPR011055">
    <property type="entry name" value="Dup_hybrid_motif"/>
</dbReference>
<dbReference type="CDD" id="cd00118">
    <property type="entry name" value="LysM"/>
    <property type="match status" value="1"/>
</dbReference>
<sequence length="402" mass="40685">MRHPLRSVALGALVVALGACGEQGPLEMFGGGGAGRNGGAETTRAATVAPRPDPDARGIISYPSYQMAVARRGDTVGAVAQRVGLPAQELADYNGVPQDAVMNPGAVLALPRRVAASSVGAGGQTGAISAAAPVQVTTLAGNAIDRAESNAPAGATISAPGAAPTQVSAPAQTQTGKEPVRHRVQRGETAYSIARRYNVSVSDLASWNGLDGNLTVREGQFLMIPVAVGAAPQAAAVSRPGEGSPTPTPPSAAKPLPQEEKPAAAKPAPEATPASPKMDQFASEESAAQMARPVAGSVIRDFAKGKNDGIDISAPAGAAVKAADSGTVAAITQDTDQVPIIVIRHSGGLLTVYANVDQLEVQKGDTVSRGQTIAKVRAASPSFLHFEVRKGVEAVDPGTYLN</sequence>
<dbReference type="CDD" id="cd12797">
    <property type="entry name" value="M23_peptidase"/>
    <property type="match status" value="1"/>
</dbReference>
<feature type="region of interest" description="Disordered" evidence="1">
    <location>
        <begin position="235"/>
        <end position="286"/>
    </location>
</feature>
<proteinExistence type="predicted"/>
<accession>A0ABU3DG76</accession>
<dbReference type="SUPFAM" id="SSF51261">
    <property type="entry name" value="Duplicated hybrid motif"/>
    <property type="match status" value="1"/>
</dbReference>
<gene>
    <name evidence="3" type="ORF">RM543_08435</name>
</gene>
<organism evidence="3 4">
    <name type="scientific">Tropicimonas omnivorans</name>
    <dbReference type="NCBI Taxonomy" id="3075590"/>
    <lineage>
        <taxon>Bacteria</taxon>
        <taxon>Pseudomonadati</taxon>
        <taxon>Pseudomonadota</taxon>
        <taxon>Alphaproteobacteria</taxon>
        <taxon>Rhodobacterales</taxon>
        <taxon>Roseobacteraceae</taxon>
        <taxon>Tropicimonas</taxon>
    </lineage>
</organism>
<dbReference type="Pfam" id="PF01551">
    <property type="entry name" value="Peptidase_M23"/>
    <property type="match status" value="1"/>
</dbReference>
<dbReference type="RefSeq" id="WP_311690525.1">
    <property type="nucleotide sequence ID" value="NZ_JAVRHL010000002.1"/>
</dbReference>
<feature type="domain" description="LysM" evidence="2">
    <location>
        <begin position="180"/>
        <end position="224"/>
    </location>
</feature>
<feature type="compositionally biased region" description="Low complexity" evidence="1">
    <location>
        <begin position="264"/>
        <end position="277"/>
    </location>
</feature>
<dbReference type="PROSITE" id="PS51782">
    <property type="entry name" value="LYSM"/>
    <property type="match status" value="1"/>
</dbReference>
<dbReference type="PANTHER" id="PTHR21666:SF270">
    <property type="entry name" value="MUREIN HYDROLASE ACTIVATOR ENVC"/>
    <property type="match status" value="1"/>
</dbReference>
<dbReference type="InterPro" id="IPR016047">
    <property type="entry name" value="M23ase_b-sheet_dom"/>
</dbReference>
<feature type="compositionally biased region" description="Polar residues" evidence="1">
    <location>
        <begin position="165"/>
        <end position="176"/>
    </location>
</feature>
<name>A0ABU3DG76_9RHOB</name>
<dbReference type="InterPro" id="IPR018392">
    <property type="entry name" value="LysM"/>
</dbReference>